<dbReference type="InterPro" id="IPR036291">
    <property type="entry name" value="NAD(P)-bd_dom_sf"/>
</dbReference>
<dbReference type="InterPro" id="IPR020904">
    <property type="entry name" value="Sc_DH/Rdtase_CS"/>
</dbReference>
<evidence type="ECO:0000313" key="4">
    <source>
        <dbReference type="EMBL" id="SMP72613.1"/>
    </source>
</evidence>
<dbReference type="Gene3D" id="3.40.50.720">
    <property type="entry name" value="NAD(P)-binding Rossmann-like Domain"/>
    <property type="match status" value="1"/>
</dbReference>
<dbReference type="InterPro" id="IPR002347">
    <property type="entry name" value="SDR_fam"/>
</dbReference>
<keyword evidence="2" id="KW-0560">Oxidoreductase</keyword>
<comment type="similarity">
    <text evidence="1 3">Belongs to the short-chain dehydrogenases/reductases (SDR) family.</text>
</comment>
<organism evidence="4 5">
    <name type="scientific">Neorhodopirellula lusitana</name>
    <dbReference type="NCBI Taxonomy" id="445327"/>
    <lineage>
        <taxon>Bacteria</taxon>
        <taxon>Pseudomonadati</taxon>
        <taxon>Planctomycetota</taxon>
        <taxon>Planctomycetia</taxon>
        <taxon>Pirellulales</taxon>
        <taxon>Pirellulaceae</taxon>
        <taxon>Neorhodopirellula</taxon>
    </lineage>
</organism>
<name>A0ABY1QJV3_9BACT</name>
<comment type="caution">
    <text evidence="4">The sequence shown here is derived from an EMBL/GenBank/DDBJ whole genome shotgun (WGS) entry which is preliminary data.</text>
</comment>
<protein>
    <submittedName>
        <fullName evidence="4">Short-chain dehydrogenase</fullName>
    </submittedName>
</protein>
<proteinExistence type="inferred from homology"/>
<dbReference type="Pfam" id="PF00106">
    <property type="entry name" value="adh_short"/>
    <property type="match status" value="2"/>
</dbReference>
<evidence type="ECO:0000256" key="2">
    <source>
        <dbReference type="ARBA" id="ARBA00023002"/>
    </source>
</evidence>
<dbReference type="EMBL" id="FXUG01000015">
    <property type="protein sequence ID" value="SMP72613.1"/>
    <property type="molecule type" value="Genomic_DNA"/>
</dbReference>
<dbReference type="SUPFAM" id="SSF51735">
    <property type="entry name" value="NAD(P)-binding Rossmann-fold domains"/>
    <property type="match status" value="1"/>
</dbReference>
<gene>
    <name evidence="4" type="ORF">SAMN06265222_115115</name>
</gene>
<evidence type="ECO:0000256" key="3">
    <source>
        <dbReference type="RuleBase" id="RU000363"/>
    </source>
</evidence>
<keyword evidence="5" id="KW-1185">Reference proteome</keyword>
<dbReference type="PROSITE" id="PS00061">
    <property type="entry name" value="ADH_SHORT"/>
    <property type="match status" value="1"/>
</dbReference>
<dbReference type="PRINTS" id="PR00081">
    <property type="entry name" value="GDHRDH"/>
</dbReference>
<sequence length="299" mass="31932">MSSSRRLSLIQRLGIGQPRWQAAGSLAIVTGASSGIGRELTKRLTREGCRVIAVARRAERLDDLAAECGGLLTDPNLGDSQLGNSQRDVGPHGGGIIPIVGDVTSAATRETAFEQVRLHNNGRLDLLVNNAGIGGIGPFELADADRMRQIMEVNFFAPADWIRDALPMLRANADRGPVICNIGSVLGHRAVPDKSEYSASKFAIHGFSDSLRSELASDGIAVTLVSPSTTKSEFFDSLVGTKAGQVSKSIGSWPPERVAQAAYSAIRRRRSEVILSAGGKALVYADRAFPTLMNWILAR</sequence>
<dbReference type="PRINTS" id="PR00080">
    <property type="entry name" value="SDRFAMILY"/>
</dbReference>
<dbReference type="PANTHER" id="PTHR44196:SF1">
    <property type="entry name" value="DEHYDROGENASE_REDUCTASE SDR FAMILY MEMBER 7B"/>
    <property type="match status" value="1"/>
</dbReference>
<evidence type="ECO:0000313" key="5">
    <source>
        <dbReference type="Proteomes" id="UP001158067"/>
    </source>
</evidence>
<reference evidence="4 5" key="1">
    <citation type="submission" date="2017-05" db="EMBL/GenBank/DDBJ databases">
        <authorList>
            <person name="Varghese N."/>
            <person name="Submissions S."/>
        </authorList>
    </citation>
    <scope>NUCLEOTIDE SEQUENCE [LARGE SCALE GENOMIC DNA]</scope>
    <source>
        <strain evidence="4 5">DSM 25457</strain>
    </source>
</reference>
<dbReference type="Proteomes" id="UP001158067">
    <property type="component" value="Unassembled WGS sequence"/>
</dbReference>
<evidence type="ECO:0000256" key="1">
    <source>
        <dbReference type="ARBA" id="ARBA00006484"/>
    </source>
</evidence>
<accession>A0ABY1QJV3</accession>
<dbReference type="PANTHER" id="PTHR44196">
    <property type="entry name" value="DEHYDROGENASE/REDUCTASE SDR FAMILY MEMBER 7B"/>
    <property type="match status" value="1"/>
</dbReference>